<dbReference type="InterPro" id="IPR013101">
    <property type="entry name" value="LRR_PRU1-like"/>
</dbReference>
<reference evidence="1 2" key="1">
    <citation type="submission" date="2021-05" db="EMBL/GenBank/DDBJ databases">
        <title>Genome Assembly of Synthetic Allotetraploid Brassica napus Reveals Homoeologous Exchanges between Subgenomes.</title>
        <authorList>
            <person name="Davis J.T."/>
        </authorList>
    </citation>
    <scope>NUCLEOTIDE SEQUENCE [LARGE SCALE GENOMIC DNA]</scope>
    <source>
        <strain evidence="2">cv. Da-Ae</strain>
        <tissue evidence="1">Seedling</tissue>
    </source>
</reference>
<comment type="caution">
    <text evidence="1">The sequence shown here is derived from an EMBL/GenBank/DDBJ whole genome shotgun (WGS) entry which is preliminary data.</text>
</comment>
<dbReference type="PANTHER" id="PTHR31293:SF23">
    <property type="entry name" value="F-BOX DOMAIN-CONTAINING PROTEIN"/>
    <property type="match status" value="1"/>
</dbReference>
<evidence type="ECO:0000313" key="1">
    <source>
        <dbReference type="EMBL" id="KAH0883542.1"/>
    </source>
</evidence>
<dbReference type="Pfam" id="PF07723">
    <property type="entry name" value="LRR_2"/>
    <property type="match status" value="1"/>
</dbReference>
<evidence type="ECO:0000313" key="2">
    <source>
        <dbReference type="Proteomes" id="UP000824890"/>
    </source>
</evidence>
<organism evidence="1 2">
    <name type="scientific">Brassica napus</name>
    <name type="common">Rape</name>
    <dbReference type="NCBI Taxonomy" id="3708"/>
    <lineage>
        <taxon>Eukaryota</taxon>
        <taxon>Viridiplantae</taxon>
        <taxon>Streptophyta</taxon>
        <taxon>Embryophyta</taxon>
        <taxon>Tracheophyta</taxon>
        <taxon>Spermatophyta</taxon>
        <taxon>Magnoliopsida</taxon>
        <taxon>eudicotyledons</taxon>
        <taxon>Gunneridae</taxon>
        <taxon>Pentapetalae</taxon>
        <taxon>rosids</taxon>
        <taxon>malvids</taxon>
        <taxon>Brassicales</taxon>
        <taxon>Brassicaceae</taxon>
        <taxon>Brassiceae</taxon>
        <taxon>Brassica</taxon>
    </lineage>
</organism>
<keyword evidence="2" id="KW-1185">Reference proteome</keyword>
<dbReference type="PANTHER" id="PTHR31293">
    <property type="entry name" value="RNI-LIKE SUPERFAMILY PROTEIN"/>
    <property type="match status" value="1"/>
</dbReference>
<accession>A0ABQ7ZTG2</accession>
<protein>
    <submittedName>
        <fullName evidence="1">Uncharacterized protein</fullName>
    </submittedName>
</protein>
<dbReference type="EMBL" id="JAGKQM010000014">
    <property type="protein sequence ID" value="KAH0883542.1"/>
    <property type="molecule type" value="Genomic_DNA"/>
</dbReference>
<dbReference type="InterPro" id="IPR055294">
    <property type="entry name" value="FBL60-like"/>
</dbReference>
<sequence>MKRGPRTNPVVASDKTCCFHIVLSKRWRSLLSLVDKLDLREAIGDPRGFSAFVDTTLALLTNSSIIKRFSLNCEHRHDKTRVETYGFALCWSEAASWSFTWRACVCISPSQATRWSSSRYQTGFYLSGLPPPNGGVFFPNLKTLSLVSVGFHPCEVYEYLISGCPLLEELFMRWMVVSQSIAVSSPCIKRLAVSCHFRGYWEPPASEDRVLDEDGFCNGFSNGVDGGWVLQLLLIGRHEYDTLHSKLFVNLRGWKCSDFGKID</sequence>
<proteinExistence type="predicted"/>
<dbReference type="Proteomes" id="UP000824890">
    <property type="component" value="Unassembled WGS sequence"/>
</dbReference>
<name>A0ABQ7ZTG2_BRANA</name>
<gene>
    <name evidence="1" type="ORF">HID58_059638</name>
</gene>